<reference evidence="1" key="1">
    <citation type="submission" date="2023-10" db="EMBL/GenBank/DDBJ databases">
        <title>Genome assembly of Pristionchus species.</title>
        <authorList>
            <person name="Yoshida K."/>
            <person name="Sommer R.J."/>
        </authorList>
    </citation>
    <scope>NUCLEOTIDE SEQUENCE</scope>
    <source>
        <strain evidence="1">RS0144</strain>
    </source>
</reference>
<feature type="non-terminal residue" evidence="1">
    <location>
        <position position="1"/>
    </location>
</feature>
<dbReference type="Proteomes" id="UP001432027">
    <property type="component" value="Unassembled WGS sequence"/>
</dbReference>
<dbReference type="AlphaFoldDB" id="A0AAV5U213"/>
<organism evidence="1 2">
    <name type="scientific">Pristionchus entomophagus</name>
    <dbReference type="NCBI Taxonomy" id="358040"/>
    <lineage>
        <taxon>Eukaryota</taxon>
        <taxon>Metazoa</taxon>
        <taxon>Ecdysozoa</taxon>
        <taxon>Nematoda</taxon>
        <taxon>Chromadorea</taxon>
        <taxon>Rhabditida</taxon>
        <taxon>Rhabditina</taxon>
        <taxon>Diplogasteromorpha</taxon>
        <taxon>Diplogasteroidea</taxon>
        <taxon>Neodiplogasteridae</taxon>
        <taxon>Pristionchus</taxon>
    </lineage>
</organism>
<comment type="caution">
    <text evidence="1">The sequence shown here is derived from an EMBL/GenBank/DDBJ whole genome shotgun (WGS) entry which is preliminary data.</text>
</comment>
<protein>
    <recommendedName>
        <fullName evidence="3">MSP domain-containing protein</fullName>
    </recommendedName>
</protein>
<name>A0AAV5U213_9BILA</name>
<evidence type="ECO:0008006" key="3">
    <source>
        <dbReference type="Google" id="ProtNLM"/>
    </source>
</evidence>
<sequence length="210" mass="23792">VKLCEWGRIGRGNRSLSLNIRSMEDKGKKSAVMVRDMEIVGETPDNELAIAPRWMVLEPTNNYSNPLRTTVSIDNQDEYPVAFCVRTKERHMPRLNYGYGILKGYESVTLDVIIPPSSDWIKAEENIIGKHHKIVFENLRLPPGITIPDDAQERANMGRQVLPLPSPISTLLLSDIPCHSRHLSLHSTLHQVSSRPSSHLQIEREANQDQ</sequence>
<gene>
    <name evidence="1" type="ORF">PENTCL1PPCAC_23033</name>
</gene>
<evidence type="ECO:0000313" key="1">
    <source>
        <dbReference type="EMBL" id="GMT00859.1"/>
    </source>
</evidence>
<evidence type="ECO:0000313" key="2">
    <source>
        <dbReference type="Proteomes" id="UP001432027"/>
    </source>
</evidence>
<accession>A0AAV5U213</accession>
<dbReference type="EMBL" id="BTSX01000005">
    <property type="protein sequence ID" value="GMT00859.1"/>
    <property type="molecule type" value="Genomic_DNA"/>
</dbReference>
<keyword evidence="2" id="KW-1185">Reference proteome</keyword>
<proteinExistence type="predicted"/>